<evidence type="ECO:0000256" key="1">
    <source>
        <dbReference type="ARBA" id="ARBA00007274"/>
    </source>
</evidence>
<sequence>MPFLNPHATHPLVFPDGRIHSDMVHLNRVIDHPNISIGDHSYANDFAPPQDWAAHLAPYLYPGAPERLTIGRFCQIAHGARFITASANHAMDGFTTYPFGVFDRETLAAYRDSFVGLPDTTIGHDVWIGHGALILPGVTLGHGVIVGAGAVVARDVPDYAIVAGNPARVLRLRFAPKVIARLTALAWWDQPLDRIRAAVPALIGADIDAVEGAFAP</sequence>
<dbReference type="SUPFAM" id="SSF51161">
    <property type="entry name" value="Trimeric LpxA-like enzymes"/>
    <property type="match status" value="1"/>
</dbReference>
<dbReference type="PANTHER" id="PTHR43300:SF11">
    <property type="entry name" value="ACETYLTRANSFERASE RV3034C-RELATED"/>
    <property type="match status" value="1"/>
</dbReference>
<dbReference type="PROSITE" id="PS00101">
    <property type="entry name" value="HEXAPEP_TRANSFERASES"/>
    <property type="match status" value="1"/>
</dbReference>
<comment type="similarity">
    <text evidence="1">Belongs to the transferase hexapeptide repeat family.</text>
</comment>
<dbReference type="OrthoDB" id="9815592at2"/>
<protein>
    <submittedName>
        <fullName evidence="5">Antibiotic acetyltransferase</fullName>
    </submittedName>
</protein>
<proteinExistence type="inferred from homology"/>
<evidence type="ECO:0000256" key="2">
    <source>
        <dbReference type="ARBA" id="ARBA00022679"/>
    </source>
</evidence>
<organism evidence="5 6">
    <name type="scientific">Pseudotabrizicola alkalilacus</name>
    <dbReference type="NCBI Taxonomy" id="2305252"/>
    <lineage>
        <taxon>Bacteria</taxon>
        <taxon>Pseudomonadati</taxon>
        <taxon>Pseudomonadota</taxon>
        <taxon>Alphaproteobacteria</taxon>
        <taxon>Rhodobacterales</taxon>
        <taxon>Paracoccaceae</taxon>
        <taxon>Pseudotabrizicola</taxon>
    </lineage>
</organism>
<name>A0A411Z650_9RHOB</name>
<dbReference type="GO" id="GO:0016746">
    <property type="term" value="F:acyltransferase activity"/>
    <property type="evidence" value="ECO:0007669"/>
    <property type="project" value="UniProtKB-KW"/>
</dbReference>
<comment type="caution">
    <text evidence="5">The sequence shown here is derived from an EMBL/GenBank/DDBJ whole genome shotgun (WGS) entry which is preliminary data.</text>
</comment>
<dbReference type="InterPro" id="IPR001451">
    <property type="entry name" value="Hexapep"/>
</dbReference>
<dbReference type="Gene3D" id="2.160.10.10">
    <property type="entry name" value="Hexapeptide repeat proteins"/>
    <property type="match status" value="1"/>
</dbReference>
<dbReference type="Pfam" id="PF00132">
    <property type="entry name" value="Hexapep"/>
    <property type="match status" value="1"/>
</dbReference>
<evidence type="ECO:0000256" key="3">
    <source>
        <dbReference type="ARBA" id="ARBA00022737"/>
    </source>
</evidence>
<gene>
    <name evidence="5" type="ORF">D1012_00050</name>
</gene>
<evidence type="ECO:0000256" key="4">
    <source>
        <dbReference type="ARBA" id="ARBA00023315"/>
    </source>
</evidence>
<reference evidence="5 6" key="1">
    <citation type="submission" date="2018-08" db="EMBL/GenBank/DDBJ databases">
        <title>Flavobacterium tibetense sp. nov., isolated from a wetland YonghuCo on Tibetan Plateau.</title>
        <authorList>
            <person name="Phurbu D."/>
            <person name="Lu H."/>
            <person name="Xing P."/>
        </authorList>
    </citation>
    <scope>NUCLEOTIDE SEQUENCE [LARGE SCALE GENOMIC DNA]</scope>
    <source>
        <strain evidence="5 6">DJC</strain>
    </source>
</reference>
<keyword evidence="6" id="KW-1185">Reference proteome</keyword>
<evidence type="ECO:0000313" key="5">
    <source>
        <dbReference type="EMBL" id="RGP38568.1"/>
    </source>
</evidence>
<dbReference type="Proteomes" id="UP000284547">
    <property type="component" value="Unassembled WGS sequence"/>
</dbReference>
<keyword evidence="2 5" id="KW-0808">Transferase</keyword>
<evidence type="ECO:0000313" key="6">
    <source>
        <dbReference type="Proteomes" id="UP000284547"/>
    </source>
</evidence>
<dbReference type="CDD" id="cd03349">
    <property type="entry name" value="LbH_XAT"/>
    <property type="match status" value="1"/>
</dbReference>
<dbReference type="InterPro" id="IPR011004">
    <property type="entry name" value="Trimer_LpxA-like_sf"/>
</dbReference>
<dbReference type="AlphaFoldDB" id="A0A411Z650"/>
<dbReference type="InterPro" id="IPR050179">
    <property type="entry name" value="Trans_hexapeptide_repeat"/>
</dbReference>
<dbReference type="InterPro" id="IPR018357">
    <property type="entry name" value="Hexapep_transf_CS"/>
</dbReference>
<dbReference type="PANTHER" id="PTHR43300">
    <property type="entry name" value="ACETYLTRANSFERASE"/>
    <property type="match status" value="1"/>
</dbReference>
<keyword evidence="3" id="KW-0677">Repeat</keyword>
<keyword evidence="4" id="KW-0012">Acyltransferase</keyword>
<dbReference type="RefSeq" id="WP_118149325.1">
    <property type="nucleotide sequence ID" value="NZ_QWEY01000001.1"/>
</dbReference>
<dbReference type="EMBL" id="QWEY01000001">
    <property type="protein sequence ID" value="RGP38568.1"/>
    <property type="molecule type" value="Genomic_DNA"/>
</dbReference>
<accession>A0A411Z650</accession>